<gene>
    <name evidence="2" type="ORF">HNP52_003974</name>
</gene>
<comment type="caution">
    <text evidence="2">The sequence shown here is derived from an EMBL/GenBank/DDBJ whole genome shotgun (WGS) entry which is preliminary data.</text>
</comment>
<dbReference type="Proteomes" id="UP000575241">
    <property type="component" value="Unassembled WGS sequence"/>
</dbReference>
<protein>
    <submittedName>
        <fullName evidence="2">Uncharacterized protein</fullName>
    </submittedName>
</protein>
<reference evidence="2 3" key="1">
    <citation type="submission" date="2020-08" db="EMBL/GenBank/DDBJ databases">
        <title>Functional genomics of gut bacteria from endangered species of beetles.</title>
        <authorList>
            <person name="Carlos-Shanley C."/>
        </authorList>
    </citation>
    <scope>NUCLEOTIDE SEQUENCE [LARGE SCALE GENOMIC DNA]</scope>
    <source>
        <strain evidence="2 3">S00224</strain>
    </source>
</reference>
<keyword evidence="1" id="KW-0732">Signal</keyword>
<dbReference type="RefSeq" id="WP_184169623.1">
    <property type="nucleotide sequence ID" value="NZ_JACHLN010000004.1"/>
</dbReference>
<feature type="chain" id="PRO_5030921267" evidence="1">
    <location>
        <begin position="25"/>
        <end position="274"/>
    </location>
</feature>
<name>A0A7W7K4G9_9SPHN</name>
<dbReference type="AlphaFoldDB" id="A0A7W7K4G9"/>
<accession>A0A7W7K4G9</accession>
<evidence type="ECO:0000313" key="2">
    <source>
        <dbReference type="EMBL" id="MBB4840877.1"/>
    </source>
</evidence>
<sequence>MMFKKGLTAAVAAIALAQPGPAIAQAARATIRLNDGLVLPYMRLVRFWEASGEKAMGDTPNERAPGQITRTPGVYVHGNVSKADAGVVERKLKAALDILLAQTPLRDIRGASIRADINISRGTSGQVQGSLRIAAYPINLSNPKTKMVDGRYATPGEGSSLMIWYNAPLHDQSWDRVQIVGEYDGIKIQQVLVGYAGLVVRSNRQLLVPGRNGNALNPKFFDTSRPAGDLQLLWFYPSSGVGDREAPTKGDARVAAAGFMADWNAIVRRMEQIR</sequence>
<dbReference type="EMBL" id="JACHLN010000004">
    <property type="protein sequence ID" value="MBB4840877.1"/>
    <property type="molecule type" value="Genomic_DNA"/>
</dbReference>
<proteinExistence type="predicted"/>
<organism evidence="2 3">
    <name type="scientific">Sphingomonas kyeonggiensis</name>
    <dbReference type="NCBI Taxonomy" id="1268553"/>
    <lineage>
        <taxon>Bacteria</taxon>
        <taxon>Pseudomonadati</taxon>
        <taxon>Pseudomonadota</taxon>
        <taxon>Alphaproteobacteria</taxon>
        <taxon>Sphingomonadales</taxon>
        <taxon>Sphingomonadaceae</taxon>
        <taxon>Sphingomonas</taxon>
    </lineage>
</organism>
<evidence type="ECO:0000313" key="3">
    <source>
        <dbReference type="Proteomes" id="UP000575241"/>
    </source>
</evidence>
<evidence type="ECO:0000256" key="1">
    <source>
        <dbReference type="SAM" id="SignalP"/>
    </source>
</evidence>
<keyword evidence="3" id="KW-1185">Reference proteome</keyword>
<feature type="signal peptide" evidence="1">
    <location>
        <begin position="1"/>
        <end position="24"/>
    </location>
</feature>